<keyword evidence="5" id="KW-0969">Cilium</keyword>
<comment type="subcellular location">
    <subcellularLocation>
        <location evidence="1">Cell projection</location>
        <location evidence="1">Cilium</location>
    </subcellularLocation>
    <subcellularLocation>
        <location evidence="2">Cytoplasm</location>
    </subcellularLocation>
</comment>
<dbReference type="SUPFAM" id="SSF49363">
    <property type="entry name" value="Purple acid phosphatase, N-terminal domain"/>
    <property type="match status" value="1"/>
</dbReference>
<evidence type="ECO:0000256" key="7">
    <source>
        <dbReference type="SAM" id="MobiDB-lite"/>
    </source>
</evidence>
<dbReference type="InterPro" id="IPR008963">
    <property type="entry name" value="Purple_acid_Pase-like_N"/>
</dbReference>
<feature type="chain" id="PRO_5012770837" evidence="8">
    <location>
        <begin position="19"/>
        <end position="1138"/>
    </location>
</feature>
<evidence type="ECO:0000256" key="6">
    <source>
        <dbReference type="ARBA" id="ARBA00023273"/>
    </source>
</evidence>
<accession>A0A1M6FAN2</accession>
<dbReference type="RefSeq" id="WP_073151131.1">
    <property type="nucleotide sequence ID" value="NZ_FQYY01000006.1"/>
</dbReference>
<dbReference type="GO" id="GO:0046872">
    <property type="term" value="F:metal ion binding"/>
    <property type="evidence" value="ECO:0007669"/>
    <property type="project" value="InterPro"/>
</dbReference>
<keyword evidence="4 8" id="KW-0732">Signal</keyword>
<dbReference type="InterPro" id="IPR029052">
    <property type="entry name" value="Metallo-depent_PP-like"/>
</dbReference>
<evidence type="ECO:0000256" key="1">
    <source>
        <dbReference type="ARBA" id="ARBA00004138"/>
    </source>
</evidence>
<evidence type="ECO:0000256" key="3">
    <source>
        <dbReference type="ARBA" id="ARBA00022490"/>
    </source>
</evidence>
<dbReference type="InterPro" id="IPR004843">
    <property type="entry name" value="Calcineurin-like_PHP"/>
</dbReference>
<dbReference type="InterPro" id="IPR053879">
    <property type="entry name" value="HYDIN_VesB_CFA65-like_Ig"/>
</dbReference>
<evidence type="ECO:0000256" key="5">
    <source>
        <dbReference type="ARBA" id="ARBA00023069"/>
    </source>
</evidence>
<keyword evidence="11" id="KW-1185">Reference proteome</keyword>
<dbReference type="Pfam" id="PF16656">
    <property type="entry name" value="Pur_ac_phosph_N"/>
    <property type="match status" value="1"/>
</dbReference>
<dbReference type="Pfam" id="PF00149">
    <property type="entry name" value="Metallophos"/>
    <property type="match status" value="1"/>
</dbReference>
<evidence type="ECO:0000313" key="10">
    <source>
        <dbReference type="EMBL" id="SHI94733.1"/>
    </source>
</evidence>
<dbReference type="SUPFAM" id="SSF56300">
    <property type="entry name" value="Metallo-dependent phosphatases"/>
    <property type="match status" value="1"/>
</dbReference>
<dbReference type="InterPro" id="IPR015914">
    <property type="entry name" value="PAPs_N"/>
</dbReference>
<organism evidence="10 11">
    <name type="scientific">Mesonia phycicola</name>
    <dbReference type="NCBI Taxonomy" id="579105"/>
    <lineage>
        <taxon>Bacteria</taxon>
        <taxon>Pseudomonadati</taxon>
        <taxon>Bacteroidota</taxon>
        <taxon>Flavobacteriia</taxon>
        <taxon>Flavobacteriales</taxon>
        <taxon>Flavobacteriaceae</taxon>
        <taxon>Mesonia</taxon>
    </lineage>
</organism>
<feature type="domain" description="Fibronectin type-III" evidence="9">
    <location>
        <begin position="631"/>
        <end position="721"/>
    </location>
</feature>
<dbReference type="Proteomes" id="UP000184225">
    <property type="component" value="Unassembled WGS sequence"/>
</dbReference>
<dbReference type="NCBIfam" id="NF012200">
    <property type="entry name" value="choice_anch_D"/>
    <property type="match status" value="2"/>
</dbReference>
<dbReference type="Gene3D" id="3.60.21.10">
    <property type="match status" value="1"/>
</dbReference>
<evidence type="ECO:0000256" key="4">
    <source>
        <dbReference type="ARBA" id="ARBA00022729"/>
    </source>
</evidence>
<dbReference type="OrthoDB" id="9809781at2"/>
<keyword evidence="3" id="KW-0963">Cytoplasm</keyword>
<dbReference type="PANTHER" id="PTHR22953">
    <property type="entry name" value="ACID PHOSPHATASE RELATED"/>
    <property type="match status" value="1"/>
</dbReference>
<dbReference type="InterPro" id="IPR013783">
    <property type="entry name" value="Ig-like_fold"/>
</dbReference>
<sequence length="1138" mass="123103">MKKITLMLMMLISAYSFSQSYTLDIPIASSTTGSGEEDISSGEVSTSSSDLEFYHDGSTEQMVGVQFETVNVPQGSTITNAYIQFQADQEGGGDVTVNIVGQDIDNAPSIQHNVYYDISSRTATTANEDWIIASWIGEKDMATVNQRTSDISSIVSEITSRSGWVNGNNIAFMITGVSRANLPAWREAESGGGAGGPILHIEYVNSPTEIEITGNNTSITNGSTIADVLNDTQFGGVGVGQTFTKTFTIKNVGGEDLVLSGSTLVSITGDSQFSILTQPNLSTLSAGETTDFVVQFTPTATATVYNATISIANNDADENPFTFAIEGSGETSVIDLDVLGNSTSITNNDSTPDVLDNTDFGTIYSVVERTRTFTIENTGNSLLNITSVASSNPDFAIVIPPSSTLNIGETTTFDIAFTPSSVATISSTITIVSDDTDENPFTFTVEGESTNPTLPSSISAGDDWYYLDNGSDQGTAWRNLNFDQDNNWTSATTEIGYGDGDETTDLGQPVNPKPITTYFRKYINIADITAYNSIDLEAVRDDGIIVYINNVEVWRDNLPIGETIEYNDVALVAIADTDESAWNTKNLSSSSLVNGINVITVEIHQNSNTSSDISFNFKLTPSTAIAPSAYIERGPYLQSGTPTSVVVKWRTDTATESVVNYGTSLSSLTLSETDANLTTEHEVTLTSLTPNTKYYFNIGNQTEVLSESTTGDMYVITAPTAGTDQFVRAWILGDPGTASTNQRNVRDAYYNYVDNSTINTGKTDMMLFLGDNAYNSGTDTEYQYSMFDIYDEMLKKSVAWSCLGNHDGYTAFSATQSGPYYDIFTFPTAGESGGTASGTEAYYSFDYANIHFIVLDSYDSSRDVGSTMYNWAQTDIQNTTQDWIVAIFHHPAYTKGSHDSDSEDRLINMRENFMPMLESNGVDLVLSGHSHSYERSYFLNGHNGYANTFDINEISNGGHTVGTTGSGDGRADGNGVYQKDANQTEGAVYITTGSAGKISGGDLNHQAMYLSLNELGSSVMEVESDGTGGQNLNIKFITDTGAINDYFTINKTGITLSVDDNDLVEKTIKLFPVPANDLLNVEVDASEQLQKVIFYSNTGQLVKESTNKTINVSNMKTGVYVVEITTDQNTYYKSIIIE</sequence>
<dbReference type="InterPro" id="IPR039331">
    <property type="entry name" value="PAPs-like"/>
</dbReference>
<dbReference type="Pfam" id="PF22544">
    <property type="entry name" value="HYDIN_VesB_CFA65-like_Ig"/>
    <property type="match status" value="2"/>
</dbReference>
<evidence type="ECO:0000256" key="8">
    <source>
        <dbReference type="SAM" id="SignalP"/>
    </source>
</evidence>
<dbReference type="STRING" id="579105.SAMN04488096_10634"/>
<dbReference type="PROSITE" id="PS50853">
    <property type="entry name" value="FN3"/>
    <property type="match status" value="1"/>
</dbReference>
<name>A0A1M6FAN2_9FLAO</name>
<dbReference type="GO" id="GO:0005737">
    <property type="term" value="C:cytoplasm"/>
    <property type="evidence" value="ECO:0007669"/>
    <property type="project" value="UniProtKB-SubCell"/>
</dbReference>
<proteinExistence type="predicted"/>
<dbReference type="GO" id="GO:0003993">
    <property type="term" value="F:acid phosphatase activity"/>
    <property type="evidence" value="ECO:0007669"/>
    <property type="project" value="InterPro"/>
</dbReference>
<gene>
    <name evidence="10" type="ORF">SAMN04488096_10634</name>
</gene>
<dbReference type="Pfam" id="PF18962">
    <property type="entry name" value="Por_Secre_tail"/>
    <property type="match status" value="1"/>
</dbReference>
<feature type="region of interest" description="Disordered" evidence="7">
    <location>
        <begin position="30"/>
        <end position="50"/>
    </location>
</feature>
<feature type="signal peptide" evidence="8">
    <location>
        <begin position="1"/>
        <end position="18"/>
    </location>
</feature>
<protein>
    <submittedName>
        <fullName evidence="10">Por secretion system C-terminal sorting domain-containing protein</fullName>
    </submittedName>
</protein>
<dbReference type="NCBIfam" id="TIGR04183">
    <property type="entry name" value="Por_Secre_tail"/>
    <property type="match status" value="1"/>
</dbReference>
<dbReference type="AlphaFoldDB" id="A0A1M6FAN2"/>
<dbReference type="Gene3D" id="2.60.40.10">
    <property type="entry name" value="Immunoglobulins"/>
    <property type="match status" value="2"/>
</dbReference>
<dbReference type="Gene3D" id="2.60.120.260">
    <property type="entry name" value="Galactose-binding domain-like"/>
    <property type="match status" value="1"/>
</dbReference>
<dbReference type="InterPro" id="IPR026444">
    <property type="entry name" value="Secre_tail"/>
</dbReference>
<dbReference type="PANTHER" id="PTHR22953:SF153">
    <property type="entry name" value="PURPLE ACID PHOSPHATASE"/>
    <property type="match status" value="1"/>
</dbReference>
<keyword evidence="6" id="KW-0966">Cell projection</keyword>
<evidence type="ECO:0000313" key="11">
    <source>
        <dbReference type="Proteomes" id="UP000184225"/>
    </source>
</evidence>
<evidence type="ECO:0000256" key="2">
    <source>
        <dbReference type="ARBA" id="ARBA00004496"/>
    </source>
</evidence>
<dbReference type="InterPro" id="IPR003961">
    <property type="entry name" value="FN3_dom"/>
</dbReference>
<reference evidence="10 11" key="1">
    <citation type="submission" date="2016-11" db="EMBL/GenBank/DDBJ databases">
        <authorList>
            <person name="Jaros S."/>
            <person name="Januszkiewicz K."/>
            <person name="Wedrychowicz H."/>
        </authorList>
    </citation>
    <scope>NUCLEOTIDE SEQUENCE [LARGE SCALE GENOMIC DNA]</scope>
    <source>
        <strain evidence="10 11">DSM 21425</strain>
    </source>
</reference>
<evidence type="ECO:0000259" key="9">
    <source>
        <dbReference type="PROSITE" id="PS50853"/>
    </source>
</evidence>
<dbReference type="EMBL" id="FQYY01000006">
    <property type="protein sequence ID" value="SHI94733.1"/>
    <property type="molecule type" value="Genomic_DNA"/>
</dbReference>